<dbReference type="AlphaFoldDB" id="A8H2D9"/>
<dbReference type="HOGENOM" id="CLU_127501_0_0_6"/>
<name>A8H2D9_SHEPA</name>
<dbReference type="KEGG" id="spl:Spea_1400"/>
<dbReference type="OrthoDB" id="9800846at2"/>
<organism evidence="2 3">
    <name type="scientific">Shewanella pealeana (strain ATCC 700345 / ANG-SQ1)</name>
    <dbReference type="NCBI Taxonomy" id="398579"/>
    <lineage>
        <taxon>Bacteria</taxon>
        <taxon>Pseudomonadati</taxon>
        <taxon>Pseudomonadota</taxon>
        <taxon>Gammaproteobacteria</taxon>
        <taxon>Alteromonadales</taxon>
        <taxon>Shewanellaceae</taxon>
        <taxon>Shewanella</taxon>
    </lineage>
</organism>
<dbReference type="STRING" id="398579.Spea_1400"/>
<dbReference type="CDD" id="cd20292">
    <property type="entry name" value="cupin_QdtA-like"/>
    <property type="match status" value="1"/>
</dbReference>
<dbReference type="Pfam" id="PF05523">
    <property type="entry name" value="FdtA"/>
    <property type="match status" value="1"/>
</dbReference>
<evidence type="ECO:0000313" key="3">
    <source>
        <dbReference type="Proteomes" id="UP000002608"/>
    </source>
</evidence>
<dbReference type="InterPro" id="IPR008894">
    <property type="entry name" value="QdtA_cupin_dom"/>
</dbReference>
<accession>A8H2D9</accession>
<dbReference type="SUPFAM" id="SSF51182">
    <property type="entry name" value="RmlC-like cupins"/>
    <property type="match status" value="1"/>
</dbReference>
<evidence type="ECO:0000313" key="2">
    <source>
        <dbReference type="EMBL" id="ABV86726.1"/>
    </source>
</evidence>
<reference evidence="2 3" key="1">
    <citation type="submission" date="2007-10" db="EMBL/GenBank/DDBJ databases">
        <title>Complete sequence of Shewanella pealeana ATCC 700345.</title>
        <authorList>
            <consortium name="US DOE Joint Genome Institute"/>
            <person name="Copeland A."/>
            <person name="Lucas S."/>
            <person name="Lapidus A."/>
            <person name="Barry K."/>
            <person name="Glavina del Rio T."/>
            <person name="Dalin E."/>
            <person name="Tice H."/>
            <person name="Pitluck S."/>
            <person name="Chertkov O."/>
            <person name="Brettin T."/>
            <person name="Bruce D."/>
            <person name="Detter J.C."/>
            <person name="Han C."/>
            <person name="Schmutz J."/>
            <person name="Larimer F."/>
            <person name="Land M."/>
            <person name="Hauser L."/>
            <person name="Kyrpides N."/>
            <person name="Kim E."/>
            <person name="Zhao J.-S.Z."/>
            <person name="Manno D."/>
            <person name="Hawari J."/>
            <person name="Richardson P."/>
        </authorList>
    </citation>
    <scope>NUCLEOTIDE SEQUENCE [LARGE SCALE GENOMIC DNA]</scope>
    <source>
        <strain evidence="3">ATCC 700345 / ANG-SQ1</strain>
    </source>
</reference>
<feature type="domain" description="Sugar 3,4-ketoisomerase QdtA cupin" evidence="1">
    <location>
        <begin position="5"/>
        <end position="130"/>
    </location>
</feature>
<gene>
    <name evidence="2" type="ordered locus">Spea_1400</name>
</gene>
<sequence length="132" mass="15089">MSLIKTIQFNKFGDERGSLVSLESFENIPFDIKRVYYLYGMSSHLPRGFHAHKELVQVAVCVKGSCSILMDDGKSKDSIKLDDPSLGLLIDAMQWHEMSGFSEDCVLMVLASENYNEADYIRNYKDYLCLME</sequence>
<keyword evidence="3" id="KW-1185">Reference proteome</keyword>
<dbReference type="Proteomes" id="UP000002608">
    <property type="component" value="Chromosome"/>
</dbReference>
<dbReference type="RefSeq" id="WP_012154652.1">
    <property type="nucleotide sequence ID" value="NC_009901.1"/>
</dbReference>
<proteinExistence type="predicted"/>
<dbReference type="InterPro" id="IPR014710">
    <property type="entry name" value="RmlC-like_jellyroll"/>
</dbReference>
<protein>
    <submittedName>
        <fullName evidence="2">WxcM domain protein</fullName>
    </submittedName>
</protein>
<evidence type="ECO:0000259" key="1">
    <source>
        <dbReference type="Pfam" id="PF05523"/>
    </source>
</evidence>
<dbReference type="eggNOG" id="COG0110">
    <property type="taxonomic scope" value="Bacteria"/>
</dbReference>
<dbReference type="InterPro" id="IPR011051">
    <property type="entry name" value="RmlC_Cupin_sf"/>
</dbReference>
<dbReference type="EMBL" id="CP000851">
    <property type="protein sequence ID" value="ABV86726.1"/>
    <property type="molecule type" value="Genomic_DNA"/>
</dbReference>
<dbReference type="Gene3D" id="2.60.120.10">
    <property type="entry name" value="Jelly Rolls"/>
    <property type="match status" value="1"/>
</dbReference>